<proteinExistence type="inferred from homology"/>
<keyword evidence="4" id="KW-1185">Reference proteome</keyword>
<name>A0A323V1B4_9RHOO</name>
<dbReference type="RefSeq" id="WP_110522826.1">
    <property type="nucleotide sequence ID" value="NZ_QKOE01000001.1"/>
</dbReference>
<dbReference type="InterPro" id="IPR036165">
    <property type="entry name" value="YefM-like_sf"/>
</dbReference>
<comment type="function">
    <text evidence="2">Antitoxin component of a type II toxin-antitoxin (TA) system.</text>
</comment>
<reference evidence="3 4" key="1">
    <citation type="submission" date="2018-06" db="EMBL/GenBank/DDBJ databases">
        <title>Azoarcus communis strain SWub3 genome.</title>
        <authorList>
            <person name="Zorraquino Salvo V."/>
            <person name="Toubiana D."/>
            <person name="Blumwald E."/>
        </authorList>
    </citation>
    <scope>NUCLEOTIDE SEQUENCE [LARGE SCALE GENOMIC DNA]</scope>
    <source>
        <strain evidence="3 4">SWub3</strain>
    </source>
</reference>
<dbReference type="AlphaFoldDB" id="A0A323V1B4"/>
<accession>A0A323V1B4</accession>
<dbReference type="Proteomes" id="UP000248259">
    <property type="component" value="Unassembled WGS sequence"/>
</dbReference>
<evidence type="ECO:0000313" key="4">
    <source>
        <dbReference type="Proteomes" id="UP000248259"/>
    </source>
</evidence>
<comment type="caution">
    <text evidence="3">The sequence shown here is derived from an EMBL/GenBank/DDBJ whole genome shotgun (WGS) entry which is preliminary data.</text>
</comment>
<evidence type="ECO:0000256" key="2">
    <source>
        <dbReference type="RuleBase" id="RU362080"/>
    </source>
</evidence>
<dbReference type="NCBIfam" id="TIGR01552">
    <property type="entry name" value="phd_fam"/>
    <property type="match status" value="1"/>
</dbReference>
<dbReference type="PANTHER" id="PTHR33713:SF6">
    <property type="entry name" value="ANTITOXIN YEFM"/>
    <property type="match status" value="1"/>
</dbReference>
<dbReference type="Pfam" id="PF02604">
    <property type="entry name" value="PhdYeFM_antitox"/>
    <property type="match status" value="1"/>
</dbReference>
<dbReference type="InterPro" id="IPR051405">
    <property type="entry name" value="phD/YefM_antitoxin"/>
</dbReference>
<evidence type="ECO:0000256" key="1">
    <source>
        <dbReference type="ARBA" id="ARBA00009981"/>
    </source>
</evidence>
<sequence length="93" mass="10350">MTIETTYSQAREQLKTLMDRAVDDREVVVVRRRSGGAVAMIAADELQSLMETAHLLRSPHNAERLLAALARARAGELAPTAIEMLEARYDLQD</sequence>
<dbReference type="SUPFAM" id="SSF143120">
    <property type="entry name" value="YefM-like"/>
    <property type="match status" value="1"/>
</dbReference>
<dbReference type="PANTHER" id="PTHR33713">
    <property type="entry name" value="ANTITOXIN YAFN-RELATED"/>
    <property type="match status" value="1"/>
</dbReference>
<dbReference type="Gene3D" id="3.40.1620.10">
    <property type="entry name" value="YefM-like domain"/>
    <property type="match status" value="1"/>
</dbReference>
<evidence type="ECO:0000313" key="3">
    <source>
        <dbReference type="EMBL" id="PZA18527.1"/>
    </source>
</evidence>
<dbReference type="EMBL" id="QKOE01000001">
    <property type="protein sequence ID" value="PZA18527.1"/>
    <property type="molecule type" value="Genomic_DNA"/>
</dbReference>
<organism evidence="3 4">
    <name type="scientific">Parazoarcus communis SWub3 = DSM 12120</name>
    <dbReference type="NCBI Taxonomy" id="1121029"/>
    <lineage>
        <taxon>Bacteria</taxon>
        <taxon>Pseudomonadati</taxon>
        <taxon>Pseudomonadota</taxon>
        <taxon>Betaproteobacteria</taxon>
        <taxon>Rhodocyclales</taxon>
        <taxon>Zoogloeaceae</taxon>
        <taxon>Parazoarcus</taxon>
    </lineage>
</organism>
<protein>
    <recommendedName>
        <fullName evidence="2">Antitoxin</fullName>
    </recommendedName>
</protein>
<dbReference type="Gene3D" id="1.10.1220.170">
    <property type="match status" value="1"/>
</dbReference>
<dbReference type="InterPro" id="IPR006442">
    <property type="entry name" value="Antitoxin_Phd/YefM"/>
</dbReference>
<comment type="similarity">
    <text evidence="1 2">Belongs to the phD/YefM antitoxin family.</text>
</comment>
<gene>
    <name evidence="3" type="ORF">DNK49_03105</name>
</gene>